<comment type="catalytic activity">
    <reaction evidence="8">
        <text>L-tyrosyl-[protein] + ATP = O-phospho-L-tyrosyl-[protein] + ADP + H(+)</text>
        <dbReference type="Rhea" id="RHEA:10596"/>
        <dbReference type="Rhea" id="RHEA-COMP:10136"/>
        <dbReference type="Rhea" id="RHEA-COMP:20101"/>
        <dbReference type="ChEBI" id="CHEBI:15378"/>
        <dbReference type="ChEBI" id="CHEBI:30616"/>
        <dbReference type="ChEBI" id="CHEBI:46858"/>
        <dbReference type="ChEBI" id="CHEBI:61978"/>
        <dbReference type="ChEBI" id="CHEBI:456216"/>
        <dbReference type="EC" id="2.7.10.2"/>
    </reaction>
</comment>
<keyword evidence="4 7" id="KW-0067">ATP-binding</keyword>
<sequence length="467" mass="52851">MSQDKVKSGEKVSLSVESKEKASKPGAPKEEKKKQITKIRDSEAGGLPSVKNEDFFHGFVPREQTGRLLLKVGDFLVRQAVRAEHKSTMGEQFIISVRVKPSSLNIDKGAGVLPTNLTEEEMAAEKKRADEEMRHIFIKYSRRAKLYYVRLYGFRLVSGLIEYHKRHKIPVDEENTILKRAIKKADWQLNHEQLIKVKRLGSGAFGDVYKGILRSGLMDRKDVAIKTINGSITAEENEKLFQEAMLMKTLVHPNVILLIGVASNEEPVMIVMELAPGGSVLDAVQSKPGPTVYIRIKYCHGAALGLTYLSGKGIIHRDIAARNTLIGKNHTAKISDFGLSVLGVQKKEKTLKKVPVRYLAPETLQTRSYTTKTDVWTFGIYMWEVFHDGMTPYDEFPNTAAIRKFVLAGNRLNNESDKYPEYLWTLTQECWKQNGADRPTFEAIAATIDSQMEDYNEGTTSIWRLWW</sequence>
<evidence type="ECO:0000256" key="9">
    <source>
        <dbReference type="SAM" id="MobiDB-lite"/>
    </source>
</evidence>
<feature type="domain" description="SH2" evidence="10">
    <location>
        <begin position="55"/>
        <end position="182"/>
    </location>
</feature>
<feature type="binding site" evidence="7">
    <location>
        <position position="226"/>
    </location>
    <ligand>
        <name>ATP</name>
        <dbReference type="ChEBI" id="CHEBI:30616"/>
    </ligand>
</feature>
<dbReference type="PANTHER" id="PTHR24418">
    <property type="entry name" value="TYROSINE-PROTEIN KINASE"/>
    <property type="match status" value="1"/>
</dbReference>
<feature type="compositionally biased region" description="Basic and acidic residues" evidence="9">
    <location>
        <begin position="17"/>
        <end position="43"/>
    </location>
</feature>
<dbReference type="GO" id="GO:0005524">
    <property type="term" value="F:ATP binding"/>
    <property type="evidence" value="ECO:0007669"/>
    <property type="project" value="UniProtKB-UniRule"/>
</dbReference>
<dbReference type="InterPro" id="IPR011009">
    <property type="entry name" value="Kinase-like_dom_sf"/>
</dbReference>
<dbReference type="Gene3D" id="3.30.200.20">
    <property type="entry name" value="Phosphorylase Kinase, domain 1"/>
    <property type="match status" value="1"/>
</dbReference>
<dbReference type="PROSITE" id="PS00107">
    <property type="entry name" value="PROTEIN_KINASE_ATP"/>
    <property type="match status" value="1"/>
</dbReference>
<comment type="caution">
    <text evidence="12">The sequence shown here is derived from an EMBL/GenBank/DDBJ whole genome shotgun (WGS) entry which is preliminary data.</text>
</comment>
<dbReference type="InterPro" id="IPR035849">
    <property type="entry name" value="Fes/Fps/Fer_SH2"/>
</dbReference>
<feature type="domain" description="Protein kinase" evidence="11">
    <location>
        <begin position="194"/>
        <end position="452"/>
    </location>
</feature>
<dbReference type="InterPro" id="IPR050198">
    <property type="entry name" value="Non-receptor_tyrosine_kinases"/>
</dbReference>
<dbReference type="EC" id="2.7.10.2" evidence="8"/>
<evidence type="ECO:0000256" key="4">
    <source>
        <dbReference type="ARBA" id="ARBA00022840"/>
    </source>
</evidence>
<dbReference type="PRINTS" id="PR00109">
    <property type="entry name" value="TYRKINASE"/>
</dbReference>
<proteinExistence type="inferred from homology"/>
<keyword evidence="1 8" id="KW-0808">Transferase</keyword>
<keyword evidence="3 8" id="KW-0418">Kinase</keyword>
<dbReference type="InterPro" id="IPR020635">
    <property type="entry name" value="Tyr_kinase_cat_dom"/>
</dbReference>
<dbReference type="InterPro" id="IPR036860">
    <property type="entry name" value="SH2_dom_sf"/>
</dbReference>
<evidence type="ECO:0000256" key="7">
    <source>
        <dbReference type="PROSITE-ProRule" id="PRU10141"/>
    </source>
</evidence>
<organism evidence="12 13">
    <name type="scientific">Cylicocyclus nassatus</name>
    <name type="common">Nematode worm</name>
    <dbReference type="NCBI Taxonomy" id="53992"/>
    <lineage>
        <taxon>Eukaryota</taxon>
        <taxon>Metazoa</taxon>
        <taxon>Ecdysozoa</taxon>
        <taxon>Nematoda</taxon>
        <taxon>Chromadorea</taxon>
        <taxon>Rhabditida</taxon>
        <taxon>Rhabditina</taxon>
        <taxon>Rhabditomorpha</taxon>
        <taxon>Strongyloidea</taxon>
        <taxon>Strongylidae</taxon>
        <taxon>Cylicocyclus</taxon>
    </lineage>
</organism>
<dbReference type="EMBL" id="CATQJL010000001">
    <property type="protein sequence ID" value="CAJ0590557.1"/>
    <property type="molecule type" value="Genomic_DNA"/>
</dbReference>
<dbReference type="Pfam" id="PF07714">
    <property type="entry name" value="PK_Tyr_Ser-Thr"/>
    <property type="match status" value="1"/>
</dbReference>
<evidence type="ECO:0000259" key="11">
    <source>
        <dbReference type="PROSITE" id="PS50011"/>
    </source>
</evidence>
<dbReference type="InterPro" id="IPR000719">
    <property type="entry name" value="Prot_kinase_dom"/>
</dbReference>
<dbReference type="SMART" id="SM00219">
    <property type="entry name" value="TyrKc"/>
    <property type="match status" value="1"/>
</dbReference>
<feature type="region of interest" description="Disordered" evidence="9">
    <location>
        <begin position="1"/>
        <end position="45"/>
    </location>
</feature>
<evidence type="ECO:0000259" key="10">
    <source>
        <dbReference type="PROSITE" id="PS50001"/>
    </source>
</evidence>
<evidence type="ECO:0000256" key="3">
    <source>
        <dbReference type="ARBA" id="ARBA00022777"/>
    </source>
</evidence>
<comment type="similarity">
    <text evidence="8">Belongs to the protein kinase superfamily. Tyr protein kinase family.</text>
</comment>
<accession>A0AA36GDW0</accession>
<dbReference type="Gene3D" id="1.10.510.10">
    <property type="entry name" value="Transferase(Phosphotransferase) domain 1"/>
    <property type="match status" value="1"/>
</dbReference>
<evidence type="ECO:0000256" key="6">
    <source>
        <dbReference type="PROSITE-ProRule" id="PRU00191"/>
    </source>
</evidence>
<evidence type="ECO:0000256" key="5">
    <source>
        <dbReference type="ARBA" id="ARBA00023137"/>
    </source>
</evidence>
<dbReference type="Proteomes" id="UP001176961">
    <property type="component" value="Unassembled WGS sequence"/>
</dbReference>
<dbReference type="CDD" id="cd00192">
    <property type="entry name" value="PTKc"/>
    <property type="match status" value="1"/>
</dbReference>
<keyword evidence="6" id="KW-0727">SH2 domain</keyword>
<keyword evidence="13" id="KW-1185">Reference proteome</keyword>
<dbReference type="GO" id="GO:0004715">
    <property type="term" value="F:non-membrane spanning protein tyrosine kinase activity"/>
    <property type="evidence" value="ECO:0007669"/>
    <property type="project" value="UniProtKB-EC"/>
</dbReference>
<dbReference type="CDD" id="cd10361">
    <property type="entry name" value="SH2_Fps_family"/>
    <property type="match status" value="1"/>
</dbReference>
<evidence type="ECO:0000313" key="12">
    <source>
        <dbReference type="EMBL" id="CAJ0590557.1"/>
    </source>
</evidence>
<reference evidence="12" key="1">
    <citation type="submission" date="2023-07" db="EMBL/GenBank/DDBJ databases">
        <authorList>
            <consortium name="CYATHOMIX"/>
        </authorList>
    </citation>
    <scope>NUCLEOTIDE SEQUENCE</scope>
    <source>
        <strain evidence="12">N/A</strain>
    </source>
</reference>
<name>A0AA36GDW0_CYLNA</name>
<dbReference type="PROSITE" id="PS50011">
    <property type="entry name" value="PROTEIN_KINASE_DOM"/>
    <property type="match status" value="1"/>
</dbReference>
<dbReference type="AlphaFoldDB" id="A0AA36GDW0"/>
<dbReference type="PROSITE" id="PS50001">
    <property type="entry name" value="SH2"/>
    <property type="match status" value="1"/>
</dbReference>
<dbReference type="InterPro" id="IPR000980">
    <property type="entry name" value="SH2"/>
</dbReference>
<dbReference type="InterPro" id="IPR001245">
    <property type="entry name" value="Ser-Thr/Tyr_kinase_cat_dom"/>
</dbReference>
<evidence type="ECO:0000256" key="8">
    <source>
        <dbReference type="RuleBase" id="RU362096"/>
    </source>
</evidence>
<evidence type="ECO:0000313" key="13">
    <source>
        <dbReference type="Proteomes" id="UP001176961"/>
    </source>
</evidence>
<protein>
    <recommendedName>
        <fullName evidence="8">Tyrosine-protein kinase</fullName>
        <ecNumber evidence="8">2.7.10.2</ecNumber>
    </recommendedName>
</protein>
<dbReference type="Gene3D" id="3.30.505.10">
    <property type="entry name" value="SH2 domain"/>
    <property type="match status" value="1"/>
</dbReference>
<evidence type="ECO:0000256" key="2">
    <source>
        <dbReference type="ARBA" id="ARBA00022741"/>
    </source>
</evidence>
<dbReference type="SMART" id="SM00252">
    <property type="entry name" value="SH2"/>
    <property type="match status" value="1"/>
</dbReference>
<dbReference type="SUPFAM" id="SSF55550">
    <property type="entry name" value="SH2 domain"/>
    <property type="match status" value="1"/>
</dbReference>
<gene>
    <name evidence="12" type="ORF">CYNAS_LOCUS2540</name>
</gene>
<feature type="compositionally biased region" description="Basic and acidic residues" evidence="9">
    <location>
        <begin position="1"/>
        <end position="10"/>
    </location>
</feature>
<dbReference type="InterPro" id="IPR017441">
    <property type="entry name" value="Protein_kinase_ATP_BS"/>
</dbReference>
<keyword evidence="5 8" id="KW-0829">Tyrosine-protein kinase</keyword>
<keyword evidence="2 7" id="KW-0547">Nucleotide-binding</keyword>
<dbReference type="SUPFAM" id="SSF56112">
    <property type="entry name" value="Protein kinase-like (PK-like)"/>
    <property type="match status" value="1"/>
</dbReference>
<evidence type="ECO:0000256" key="1">
    <source>
        <dbReference type="ARBA" id="ARBA00022679"/>
    </source>
</evidence>